<gene>
    <name evidence="8" type="ORF">Taro_026863</name>
</gene>
<dbReference type="InterPro" id="IPR015797">
    <property type="entry name" value="NUDIX_hydrolase-like_dom_sf"/>
</dbReference>
<dbReference type="OrthoDB" id="2011998at2759"/>
<evidence type="ECO:0000256" key="4">
    <source>
        <dbReference type="ARBA" id="ARBA00022801"/>
    </source>
</evidence>
<feature type="region of interest" description="Disordered" evidence="6">
    <location>
        <begin position="238"/>
        <end position="263"/>
    </location>
</feature>
<dbReference type="PANTHER" id="PTHR12629">
    <property type="entry name" value="DIPHOSPHOINOSITOL POLYPHOSPHATE PHOSPHOHYDROLASE"/>
    <property type="match status" value="1"/>
</dbReference>
<comment type="caution">
    <text evidence="8">The sequence shown here is derived from an EMBL/GenBank/DDBJ whole genome shotgun (WGS) entry which is preliminary data.</text>
</comment>
<keyword evidence="3" id="KW-0479">Metal-binding</keyword>
<evidence type="ECO:0000256" key="6">
    <source>
        <dbReference type="SAM" id="MobiDB-lite"/>
    </source>
</evidence>
<dbReference type="PANTHER" id="PTHR12629:SF42">
    <property type="entry name" value="OS02G0734300 PROTEIN"/>
    <property type="match status" value="1"/>
</dbReference>
<keyword evidence="5" id="KW-0460">Magnesium</keyword>
<name>A0A843VGE7_COLES</name>
<organism evidence="8 9">
    <name type="scientific">Colocasia esculenta</name>
    <name type="common">Wild taro</name>
    <name type="synonym">Arum esculentum</name>
    <dbReference type="NCBI Taxonomy" id="4460"/>
    <lineage>
        <taxon>Eukaryota</taxon>
        <taxon>Viridiplantae</taxon>
        <taxon>Streptophyta</taxon>
        <taxon>Embryophyta</taxon>
        <taxon>Tracheophyta</taxon>
        <taxon>Spermatophyta</taxon>
        <taxon>Magnoliopsida</taxon>
        <taxon>Liliopsida</taxon>
        <taxon>Araceae</taxon>
        <taxon>Aroideae</taxon>
        <taxon>Colocasieae</taxon>
        <taxon>Colocasia</taxon>
    </lineage>
</organism>
<dbReference type="GO" id="GO:0005634">
    <property type="term" value="C:nucleus"/>
    <property type="evidence" value="ECO:0007669"/>
    <property type="project" value="TreeGrafter"/>
</dbReference>
<evidence type="ECO:0000256" key="1">
    <source>
        <dbReference type="ARBA" id="ARBA00001946"/>
    </source>
</evidence>
<dbReference type="PROSITE" id="PS00893">
    <property type="entry name" value="NUDIX_BOX"/>
    <property type="match status" value="1"/>
</dbReference>
<dbReference type="CDD" id="cd04666">
    <property type="entry name" value="NUDIX_DIPP2_like_Nudt4"/>
    <property type="match status" value="1"/>
</dbReference>
<evidence type="ECO:0000256" key="3">
    <source>
        <dbReference type="ARBA" id="ARBA00022723"/>
    </source>
</evidence>
<feature type="domain" description="Nudix hydrolase" evidence="7">
    <location>
        <begin position="75"/>
        <end position="236"/>
    </location>
</feature>
<evidence type="ECO:0000259" key="7">
    <source>
        <dbReference type="PROSITE" id="PS51462"/>
    </source>
</evidence>
<comment type="similarity">
    <text evidence="2">Belongs to the Nudix hydrolase family.</text>
</comment>
<accession>A0A843VGE7</accession>
<dbReference type="InterPro" id="IPR047198">
    <property type="entry name" value="DDP-like_NUDIX"/>
</dbReference>
<keyword evidence="4" id="KW-0378">Hydrolase</keyword>
<dbReference type="InterPro" id="IPR000086">
    <property type="entry name" value="NUDIX_hydrolase_dom"/>
</dbReference>
<dbReference type="EMBL" id="NMUH01001646">
    <property type="protein sequence ID" value="MQL94206.1"/>
    <property type="molecule type" value="Genomic_DNA"/>
</dbReference>
<dbReference type="SUPFAM" id="SSF55811">
    <property type="entry name" value="Nudix"/>
    <property type="match status" value="1"/>
</dbReference>
<dbReference type="GO" id="GO:0016462">
    <property type="term" value="F:pyrophosphatase activity"/>
    <property type="evidence" value="ECO:0007669"/>
    <property type="project" value="InterPro"/>
</dbReference>
<dbReference type="Gene3D" id="3.90.79.10">
    <property type="entry name" value="Nucleoside Triphosphate Pyrophosphohydrolase"/>
    <property type="match status" value="1"/>
</dbReference>
<comment type="cofactor">
    <cofactor evidence="1">
        <name>Mg(2+)</name>
        <dbReference type="ChEBI" id="CHEBI:18420"/>
    </cofactor>
</comment>
<protein>
    <recommendedName>
        <fullName evidence="7">Nudix hydrolase domain-containing protein</fullName>
    </recommendedName>
</protein>
<evidence type="ECO:0000256" key="2">
    <source>
        <dbReference type="ARBA" id="ARBA00005582"/>
    </source>
</evidence>
<proteinExistence type="inferred from homology"/>
<dbReference type="GO" id="GO:0046872">
    <property type="term" value="F:metal ion binding"/>
    <property type="evidence" value="ECO:0007669"/>
    <property type="project" value="UniProtKB-KW"/>
</dbReference>
<reference evidence="8" key="1">
    <citation type="submission" date="2017-07" db="EMBL/GenBank/DDBJ databases">
        <title>Taro Niue Genome Assembly and Annotation.</title>
        <authorList>
            <person name="Atibalentja N."/>
            <person name="Keating K."/>
            <person name="Fields C.J."/>
        </authorList>
    </citation>
    <scope>NUCLEOTIDE SEQUENCE</scope>
    <source>
        <strain evidence="8">Niue_2</strain>
        <tissue evidence="8">Leaf</tissue>
    </source>
</reference>
<dbReference type="Pfam" id="PF00293">
    <property type="entry name" value="NUDIX"/>
    <property type="match status" value="1"/>
</dbReference>
<dbReference type="AlphaFoldDB" id="A0A843VGE7"/>
<evidence type="ECO:0000256" key="5">
    <source>
        <dbReference type="ARBA" id="ARBA00022842"/>
    </source>
</evidence>
<keyword evidence="9" id="KW-1185">Reference proteome</keyword>
<dbReference type="GO" id="GO:0005737">
    <property type="term" value="C:cytoplasm"/>
    <property type="evidence" value="ECO:0007669"/>
    <property type="project" value="TreeGrafter"/>
</dbReference>
<dbReference type="InterPro" id="IPR020084">
    <property type="entry name" value="NUDIX_hydrolase_CS"/>
</dbReference>
<dbReference type="Proteomes" id="UP000652761">
    <property type="component" value="Unassembled WGS sequence"/>
</dbReference>
<sequence>MVAVVARRGRELQRYTSNGRRLVVGSVPPTPIPDLPIHPSFLCLCLRVLGSPFSWMVGEPTKLDSLASGLCPREGVQRGFSIFDLVPPPSSTRFALGGRRNLEHGCIPYKFKADSPSKDAVDQALEVLVISSQKGQDILFPKGGWESDESIQEAARREAMEEAGVQGTVERILGKWRYKSKAQDTYKLGYMFPLNVTEEMLHWPEMESRKRRWVTVAEARETCQQPWMRKALDKLVKRLSDSTESNRAPPRVTPLQPCNNNSQ</sequence>
<evidence type="ECO:0000313" key="9">
    <source>
        <dbReference type="Proteomes" id="UP000652761"/>
    </source>
</evidence>
<dbReference type="PROSITE" id="PS51462">
    <property type="entry name" value="NUDIX"/>
    <property type="match status" value="1"/>
</dbReference>
<evidence type="ECO:0000313" key="8">
    <source>
        <dbReference type="EMBL" id="MQL94206.1"/>
    </source>
</evidence>